<dbReference type="AlphaFoldDB" id="A0A2N3I909"/>
<comment type="similarity">
    <text evidence="2">Belongs to the SusD family.</text>
</comment>
<comment type="subcellular location">
    <subcellularLocation>
        <location evidence="1">Cell outer membrane</location>
    </subcellularLocation>
</comment>
<dbReference type="GO" id="GO:0009279">
    <property type="term" value="C:cell outer membrane"/>
    <property type="evidence" value="ECO:0007669"/>
    <property type="project" value="UniProtKB-SubCell"/>
</dbReference>
<organism evidence="8 9">
    <name type="scientific">Labilibaculum manganireducens</name>
    <dbReference type="NCBI Taxonomy" id="1940525"/>
    <lineage>
        <taxon>Bacteria</taxon>
        <taxon>Pseudomonadati</taxon>
        <taxon>Bacteroidota</taxon>
        <taxon>Bacteroidia</taxon>
        <taxon>Marinilabiliales</taxon>
        <taxon>Marinifilaceae</taxon>
        <taxon>Labilibaculum</taxon>
    </lineage>
</organism>
<evidence type="ECO:0000256" key="3">
    <source>
        <dbReference type="ARBA" id="ARBA00022729"/>
    </source>
</evidence>
<protein>
    <submittedName>
        <fullName evidence="8">RagB/SusD family nutrient uptake outer membrane protein</fullName>
    </submittedName>
</protein>
<dbReference type="RefSeq" id="WP_101309615.1">
    <property type="nucleotide sequence ID" value="NZ_MVDE01000012.1"/>
</dbReference>
<evidence type="ECO:0000256" key="1">
    <source>
        <dbReference type="ARBA" id="ARBA00004442"/>
    </source>
</evidence>
<keyword evidence="9" id="KW-1185">Reference proteome</keyword>
<evidence type="ECO:0000256" key="6">
    <source>
        <dbReference type="SAM" id="SignalP"/>
    </source>
</evidence>
<comment type="caution">
    <text evidence="8">The sequence shown here is derived from an EMBL/GenBank/DDBJ whole genome shotgun (WGS) entry which is preliminary data.</text>
</comment>
<name>A0A2N3I909_9BACT</name>
<evidence type="ECO:0000259" key="7">
    <source>
        <dbReference type="Pfam" id="PF07980"/>
    </source>
</evidence>
<keyword evidence="5" id="KW-0998">Cell outer membrane</keyword>
<keyword evidence="4" id="KW-0472">Membrane</keyword>
<feature type="domain" description="RagB/SusD" evidence="7">
    <location>
        <begin position="364"/>
        <end position="518"/>
    </location>
</feature>
<dbReference type="Gene3D" id="1.25.40.10">
    <property type="entry name" value="Tetratricopeptide repeat domain"/>
    <property type="match status" value="1"/>
</dbReference>
<dbReference type="Gene3D" id="1.25.40.390">
    <property type="match status" value="1"/>
</dbReference>
<dbReference type="Pfam" id="PF07980">
    <property type="entry name" value="SusD_RagB"/>
    <property type="match status" value="1"/>
</dbReference>
<reference evidence="8 9" key="1">
    <citation type="journal article" date="2017" name="Front. Microbiol.">
        <title>Labilibaculum manganireducens gen. nov., sp. nov. and Labilibaculum filiforme sp. nov., Novel Bacteroidetes Isolated from Subsurface Sediments of the Baltic Sea.</title>
        <authorList>
            <person name="Vandieken V."/>
            <person name="Marshall I.P."/>
            <person name="Niemann H."/>
            <person name="Engelen B."/>
            <person name="Cypionka H."/>
        </authorList>
    </citation>
    <scope>NUCLEOTIDE SEQUENCE [LARGE SCALE GENOMIC DNA]</scope>
    <source>
        <strain evidence="8 9">59.10-2M</strain>
    </source>
</reference>
<feature type="signal peptide" evidence="6">
    <location>
        <begin position="1"/>
        <end position="23"/>
    </location>
</feature>
<dbReference type="SUPFAM" id="SSF48452">
    <property type="entry name" value="TPR-like"/>
    <property type="match status" value="1"/>
</dbReference>
<keyword evidence="3 6" id="KW-0732">Signal</keyword>
<evidence type="ECO:0000256" key="4">
    <source>
        <dbReference type="ARBA" id="ARBA00023136"/>
    </source>
</evidence>
<dbReference type="InterPro" id="IPR012944">
    <property type="entry name" value="SusD_RagB_dom"/>
</dbReference>
<evidence type="ECO:0000313" key="9">
    <source>
        <dbReference type="Proteomes" id="UP000233618"/>
    </source>
</evidence>
<proteinExistence type="inferred from homology"/>
<dbReference type="Proteomes" id="UP000233618">
    <property type="component" value="Unassembled WGS sequence"/>
</dbReference>
<dbReference type="CDD" id="cd08977">
    <property type="entry name" value="SusD"/>
    <property type="match status" value="1"/>
</dbReference>
<gene>
    <name evidence="8" type="ORF">BZG01_09550</name>
</gene>
<evidence type="ECO:0000256" key="5">
    <source>
        <dbReference type="ARBA" id="ARBA00023237"/>
    </source>
</evidence>
<evidence type="ECO:0000256" key="2">
    <source>
        <dbReference type="ARBA" id="ARBA00006275"/>
    </source>
</evidence>
<evidence type="ECO:0000313" key="8">
    <source>
        <dbReference type="EMBL" id="PKQ66765.1"/>
    </source>
</evidence>
<dbReference type="InterPro" id="IPR011990">
    <property type="entry name" value="TPR-like_helical_dom_sf"/>
</dbReference>
<dbReference type="Gene3D" id="1.10.3780.10">
    <property type="entry name" value="SusD-like"/>
    <property type="match status" value="1"/>
</dbReference>
<accession>A0A2N3I909</accession>
<feature type="chain" id="PRO_5014710292" evidence="6">
    <location>
        <begin position="24"/>
        <end position="518"/>
    </location>
</feature>
<dbReference type="EMBL" id="MVDE01000012">
    <property type="protein sequence ID" value="PKQ66765.1"/>
    <property type="molecule type" value="Genomic_DNA"/>
</dbReference>
<dbReference type="PROSITE" id="PS51257">
    <property type="entry name" value="PROKAR_LIPOPROTEIN"/>
    <property type="match status" value="1"/>
</dbReference>
<sequence>MNKKYLKSIYIIGLYLFTFFVTSCTDDLDTVPLDKDIQIEISSDEDFKQLMAKCYANLILGGQTGSDRDISRLDVNFSSYLRLLFNMQELTTDEAICAWNDGNLPDLHDMDWNAQNEFITAIYSRINLGVSYCNKLIQQISEQSKYSDYLLEARVLRALAYWHMLDLFGTAPFVTEADPVGSFFFPEQASSEELFTYIESELQAIENELPEPGTNQYGRADRGLAWMLLAKLYLNAEVYIGQEKYSECISYCNKFTGNSFYSLEPVYKNLFLADNHLRRNEIIFPICSDGKRTQGAGGMSFLIHAGIGGTMKGSDYGVSGGWGGNRTTKALVNKFSDPSGLTDNRASFYTDGQTLEIDDVFAFSQGYPVVKYFNITSAGDSGSDLEFVDTDFPLFRYADVLLMYAECVLRGGSGGDAATALIYVNQIRERAYGDASGNINLSELTLEWLLDERARELHWEGHRRTDLVRYGKLTGGDYLWPWKGNTKEGSSTNAKFNVFPIPSSDINSNPNLVQNEGY</sequence>